<dbReference type="Pfam" id="PF04231">
    <property type="entry name" value="Endonuclease_1"/>
    <property type="match status" value="1"/>
</dbReference>
<dbReference type="SUPFAM" id="SSF54060">
    <property type="entry name" value="His-Me finger endonucleases"/>
    <property type="match status" value="1"/>
</dbReference>
<dbReference type="GO" id="GO:0016787">
    <property type="term" value="F:hydrolase activity"/>
    <property type="evidence" value="ECO:0007669"/>
    <property type="project" value="UniProtKB-KW"/>
</dbReference>
<organism evidence="4 5">
    <name type="scientific">Buchnera aphidicola</name>
    <name type="common">Hyperomyzus lactucae</name>
    <dbReference type="NCBI Taxonomy" id="1241860"/>
    <lineage>
        <taxon>Bacteria</taxon>
        <taxon>Pseudomonadati</taxon>
        <taxon>Pseudomonadota</taxon>
        <taxon>Gammaproteobacteria</taxon>
        <taxon>Enterobacterales</taxon>
        <taxon>Erwiniaceae</taxon>
        <taxon>Buchnera</taxon>
    </lineage>
</organism>
<dbReference type="InterPro" id="IPR007346">
    <property type="entry name" value="Endonuclease-I"/>
</dbReference>
<keyword evidence="2" id="KW-0540">Nuclease</keyword>
<evidence type="ECO:0000256" key="1">
    <source>
        <dbReference type="ARBA" id="ARBA00006429"/>
    </source>
</evidence>
<dbReference type="GO" id="GO:0004518">
    <property type="term" value="F:nuclease activity"/>
    <property type="evidence" value="ECO:0007669"/>
    <property type="project" value="UniProtKB-KW"/>
</dbReference>
<gene>
    <name evidence="4" type="ORF">D9V68_02070</name>
</gene>
<comment type="similarity">
    <text evidence="1">Belongs to the EndA/NucM nuclease family.</text>
</comment>
<dbReference type="OrthoDB" id="9800417at2"/>
<dbReference type="Proteomes" id="UP000298738">
    <property type="component" value="Chromosome"/>
</dbReference>
<evidence type="ECO:0000256" key="3">
    <source>
        <dbReference type="ARBA" id="ARBA00022801"/>
    </source>
</evidence>
<keyword evidence="3" id="KW-0378">Hydrolase</keyword>
<dbReference type="PANTHER" id="PTHR33607">
    <property type="entry name" value="ENDONUCLEASE-1"/>
    <property type="match status" value="1"/>
</dbReference>
<dbReference type="PANTHER" id="PTHR33607:SF2">
    <property type="entry name" value="ENDONUCLEASE-1"/>
    <property type="match status" value="1"/>
</dbReference>
<dbReference type="EMBL" id="CP034876">
    <property type="protein sequence ID" value="QCI21123.1"/>
    <property type="molecule type" value="Genomic_DNA"/>
</dbReference>
<reference evidence="4 5" key="1">
    <citation type="submission" date="2018-12" db="EMBL/GenBank/DDBJ databases">
        <authorList>
            <person name="Chong R.A."/>
        </authorList>
    </citation>
    <scope>NUCLEOTIDE SEQUENCE [LARGE SCALE GENOMIC DNA]</scope>
    <source>
        <strain evidence="4 5">Hla</strain>
    </source>
</reference>
<evidence type="ECO:0000313" key="4">
    <source>
        <dbReference type="EMBL" id="QCI21123.1"/>
    </source>
</evidence>
<dbReference type="InterPro" id="IPR044925">
    <property type="entry name" value="His-Me_finger_sf"/>
</dbReference>
<sequence>MFFLSSNKKNNFRKNTIHNFYQAKLVAIKIHKNAPGSFYCGCKIIWKQKKGIPNLFSCGYKIRKDKNRATRIEWEHVVPAWQFGHQKKCWKKGGRKKCVKDRIYKNIESDLHNLQPAIGEINGDRSNFMYSQLNNKVSSYGQCNMKIDFKKKLVEPPERARGAIARTYFYMSEKYHIVLSREQNTLFKIWDKIFPVTNWECEREKLIFNVQGHHNNYVYKKCNKK</sequence>
<name>A0A4D6XWY7_9GAMM</name>
<dbReference type="RefSeq" id="WP_158357868.1">
    <property type="nucleotide sequence ID" value="NZ_CP034876.1"/>
</dbReference>
<dbReference type="AlphaFoldDB" id="A0A4D6XWY7"/>
<accession>A0A4D6XWY7</accession>
<proteinExistence type="inferred from homology"/>
<evidence type="ECO:0000313" key="5">
    <source>
        <dbReference type="Proteomes" id="UP000298738"/>
    </source>
</evidence>
<protein>
    <submittedName>
        <fullName evidence="4">Deoxyribonuclease I</fullName>
    </submittedName>
</protein>
<reference evidence="4 5" key="2">
    <citation type="submission" date="2019-05" db="EMBL/GenBank/DDBJ databases">
        <title>Genome evolution of the obligate endosymbiont Buchnera aphidicola.</title>
        <authorList>
            <person name="Moran N.A."/>
        </authorList>
    </citation>
    <scope>NUCLEOTIDE SEQUENCE [LARGE SCALE GENOMIC DNA]</scope>
    <source>
        <strain evidence="4 5">Hla</strain>
    </source>
</reference>
<evidence type="ECO:0000256" key="2">
    <source>
        <dbReference type="ARBA" id="ARBA00022722"/>
    </source>
</evidence>